<proteinExistence type="predicted"/>
<organism evidence="4 5">
    <name type="scientific">Anaeramoeba ignava</name>
    <name type="common">Anaerobic marine amoeba</name>
    <dbReference type="NCBI Taxonomy" id="1746090"/>
    <lineage>
        <taxon>Eukaryota</taxon>
        <taxon>Metamonada</taxon>
        <taxon>Anaeramoebidae</taxon>
        <taxon>Anaeramoeba</taxon>
    </lineage>
</organism>
<keyword evidence="1" id="KW-0812">Transmembrane</keyword>
<evidence type="ECO:0000256" key="2">
    <source>
        <dbReference type="SAM" id="SignalP"/>
    </source>
</evidence>
<dbReference type="InterPro" id="IPR052728">
    <property type="entry name" value="O2_lipid_transport_reg"/>
</dbReference>
<dbReference type="PANTHER" id="PTHR11161">
    <property type="entry name" value="O-ACYLTRANSFERASE"/>
    <property type="match status" value="1"/>
</dbReference>
<comment type="caution">
    <text evidence="4">The sequence shown here is derived from an EMBL/GenBank/DDBJ whole genome shotgun (WGS) entry which is preliminary data.</text>
</comment>
<feature type="domain" description="Acyltransferase 3" evidence="3">
    <location>
        <begin position="218"/>
        <end position="617"/>
    </location>
</feature>
<feature type="transmembrane region" description="Helical" evidence="1">
    <location>
        <begin position="369"/>
        <end position="389"/>
    </location>
</feature>
<feature type="transmembrane region" description="Helical" evidence="1">
    <location>
        <begin position="445"/>
        <end position="466"/>
    </location>
</feature>
<accession>A0A9Q0L7F5</accession>
<keyword evidence="1" id="KW-1133">Transmembrane helix</keyword>
<name>A0A9Q0L7F5_ANAIG</name>
<feature type="transmembrane region" description="Helical" evidence="1">
    <location>
        <begin position="562"/>
        <end position="584"/>
    </location>
</feature>
<dbReference type="Pfam" id="PF01757">
    <property type="entry name" value="Acyl_transf_3"/>
    <property type="match status" value="1"/>
</dbReference>
<reference evidence="4" key="1">
    <citation type="submission" date="2022-10" db="EMBL/GenBank/DDBJ databases">
        <title>Novel sulphate-reducing endosymbionts in the free-living metamonad Anaeramoeba.</title>
        <authorList>
            <person name="Jerlstrom-Hultqvist J."/>
            <person name="Cepicka I."/>
            <person name="Gallot-Lavallee L."/>
            <person name="Salas-Leiva D."/>
            <person name="Curtis B.A."/>
            <person name="Zahonova K."/>
            <person name="Pipaliya S."/>
            <person name="Dacks J."/>
            <person name="Roger A.J."/>
        </authorList>
    </citation>
    <scope>NUCLEOTIDE SEQUENCE</scope>
    <source>
        <strain evidence="4">BMAN</strain>
    </source>
</reference>
<feature type="transmembrane region" description="Helical" evidence="1">
    <location>
        <begin position="223"/>
        <end position="243"/>
    </location>
</feature>
<gene>
    <name evidence="4" type="ORF">M0811_03518</name>
</gene>
<dbReference type="AlphaFoldDB" id="A0A9Q0L7F5"/>
<feature type="signal peptide" evidence="2">
    <location>
        <begin position="1"/>
        <end position="21"/>
    </location>
</feature>
<dbReference type="GO" id="GO:0016747">
    <property type="term" value="F:acyltransferase activity, transferring groups other than amino-acyl groups"/>
    <property type="evidence" value="ECO:0007669"/>
    <property type="project" value="InterPro"/>
</dbReference>
<dbReference type="PANTHER" id="PTHR11161:SF0">
    <property type="entry name" value="O-ACYLTRANSFERASE LIKE PROTEIN"/>
    <property type="match status" value="1"/>
</dbReference>
<evidence type="ECO:0000313" key="4">
    <source>
        <dbReference type="EMBL" id="KAJ5066185.1"/>
    </source>
</evidence>
<sequence length="645" mass="74972">MQLQKIFSILTILLIIELTNGQSACAIDYTNALFLINPDGFNMIYIATGKNIPQDLGDYDLCQTISETRFCYADTAIVFLGETTRIQTGYCVPKSCTSETVFEAIGLYLSFFFKATLIPESSTVYFADDIDKSYSPGSVITFILFALFAALMIATIFIDVFKQLFSKNNKYDQVALDENDVQANSVVRNPVMKFVNCYSLKENWRKLVDDKVPSFDVLNGVRVFSMFWVIFAQSISLGTYSGYNNYTAVVMKSGRLYQWTFQIVVGAQFAADTFFLLTGFFAMLKAFQMRDDGENRYIYYYTHRLVRLLPSLIFVLLVYVNVGRFFGDGPLFFDYQKRIDDTCHKHWFSTIFFFNNFYPTKLTNICMEWTWYLSNDFQFFIIAPIFFILYRIKSWLFFIGISVFGIISLALNGWLANKYNVNTFILDPSYDDYYNYIYEKPYTRIIPFLFGLLLAYFYDYFTNLDYDQRKVIDSKKVNFQQIAKKILIWSVFIIFLILMAIVLFVPYNNYKEEGSKWGTSSNVAYVVLSRFIWSGSLAGVLFILLVYPNVGLMFKSLLSLKIWVIFAKLTFNAFLVHPIIIIVVNFSARSLLNYSPIPILYESFANIVLAYVFAAIVYFLVEAPFYNFEKIIMGWFEKKKKIEEI</sequence>
<dbReference type="EMBL" id="JAPDFW010000147">
    <property type="protein sequence ID" value="KAJ5066185.1"/>
    <property type="molecule type" value="Genomic_DNA"/>
</dbReference>
<feature type="transmembrane region" description="Helical" evidence="1">
    <location>
        <begin position="305"/>
        <end position="326"/>
    </location>
</feature>
<keyword evidence="1" id="KW-0472">Membrane</keyword>
<feature type="transmembrane region" description="Helical" evidence="1">
    <location>
        <begin position="486"/>
        <end position="507"/>
    </location>
</feature>
<evidence type="ECO:0000256" key="1">
    <source>
        <dbReference type="SAM" id="Phobius"/>
    </source>
</evidence>
<keyword evidence="2" id="KW-0732">Signal</keyword>
<evidence type="ECO:0000313" key="5">
    <source>
        <dbReference type="Proteomes" id="UP001149090"/>
    </source>
</evidence>
<keyword evidence="5" id="KW-1185">Reference proteome</keyword>
<feature type="transmembrane region" description="Helical" evidence="1">
    <location>
        <begin position="604"/>
        <end position="621"/>
    </location>
</feature>
<feature type="transmembrane region" description="Helical" evidence="1">
    <location>
        <begin position="396"/>
        <end position="416"/>
    </location>
</feature>
<feature type="chain" id="PRO_5040252242" evidence="2">
    <location>
        <begin position="22"/>
        <end position="645"/>
    </location>
</feature>
<feature type="transmembrane region" description="Helical" evidence="1">
    <location>
        <begin position="263"/>
        <end position="284"/>
    </location>
</feature>
<feature type="transmembrane region" description="Helical" evidence="1">
    <location>
        <begin position="527"/>
        <end position="550"/>
    </location>
</feature>
<protein>
    <submittedName>
        <fullName evidence="4">O-acyltransferase</fullName>
    </submittedName>
</protein>
<dbReference type="InterPro" id="IPR002656">
    <property type="entry name" value="Acyl_transf_3_dom"/>
</dbReference>
<dbReference type="Proteomes" id="UP001149090">
    <property type="component" value="Unassembled WGS sequence"/>
</dbReference>
<dbReference type="OMA" id="WNFDSYD"/>
<evidence type="ECO:0000259" key="3">
    <source>
        <dbReference type="Pfam" id="PF01757"/>
    </source>
</evidence>
<feature type="transmembrane region" description="Helical" evidence="1">
    <location>
        <begin position="139"/>
        <end position="161"/>
    </location>
</feature>
<dbReference type="OrthoDB" id="207378at2759"/>